<dbReference type="VEuPathDB" id="CryptoDB:Cvel_7042"/>
<evidence type="ECO:0000313" key="1">
    <source>
        <dbReference type="EMBL" id="CUC10167.1"/>
    </source>
</evidence>
<reference evidence="1" key="1">
    <citation type="submission" date="2014-11" db="EMBL/GenBank/DDBJ databases">
        <title>Molecular phylogeny of cliff fern family Woodsiaceae with morphological implications.</title>
        <authorList>
            <person name="Shao Y.-Z."/>
            <person name="Wei R."/>
            <person name="Zhang X.-C."/>
        </authorList>
    </citation>
    <scope>NUCLEOTIDE SEQUENCE</scope>
</reference>
<sequence length="111" mass="12562">MACGVSELVSSLSCRLCVQGRIDGRAWTIFCKGHLLRLLLAPFLLSLSSEVFTNVRRLTSSKPRLRVARKELREVHLQGLVKLLLQIRNYWRHSATWTDFLSAGIFSFGAS</sequence>
<proteinExistence type="predicted"/>
<organism evidence="1">
    <name type="scientific">Chromera velia CCMP2878</name>
    <dbReference type="NCBI Taxonomy" id="1169474"/>
    <lineage>
        <taxon>Eukaryota</taxon>
        <taxon>Sar</taxon>
        <taxon>Alveolata</taxon>
        <taxon>Colpodellida</taxon>
        <taxon>Chromeraceae</taxon>
        <taxon>Chromera</taxon>
    </lineage>
</organism>
<accession>A0A0K6S935</accession>
<gene>
    <name evidence="1" type="ORF">Cvel_7042.t1</name>
</gene>
<dbReference type="AlphaFoldDB" id="A0A0K6S935"/>
<dbReference type="EMBL" id="CDMZ01002837">
    <property type="protein sequence ID" value="CUC10167.1"/>
    <property type="molecule type" value="Genomic_DNA"/>
</dbReference>
<protein>
    <submittedName>
        <fullName evidence="1">Uncharacterized protein</fullName>
    </submittedName>
</protein>
<name>A0A0K6S935_9ALVE</name>